<dbReference type="SUPFAM" id="SSF56672">
    <property type="entry name" value="DNA/RNA polymerases"/>
    <property type="match status" value="1"/>
</dbReference>
<evidence type="ECO:0000259" key="5">
    <source>
        <dbReference type="SMART" id="SM00305"/>
    </source>
</evidence>
<evidence type="ECO:0000313" key="6">
    <source>
        <dbReference type="EMBL" id="WQJ53445.1"/>
    </source>
</evidence>
<dbReference type="InterPro" id="IPR023211">
    <property type="entry name" value="DNA_pol_palm_dom_sf"/>
</dbReference>
<dbReference type="SUPFAM" id="SSF51294">
    <property type="entry name" value="Hedgehog/intein (Hint) domain"/>
    <property type="match status" value="1"/>
</dbReference>
<dbReference type="PRINTS" id="PR00379">
    <property type="entry name" value="INTEIN"/>
</dbReference>
<dbReference type="SMART" id="SM00305">
    <property type="entry name" value="HintC"/>
    <property type="match status" value="1"/>
</dbReference>
<dbReference type="NCBIfam" id="TIGR01443">
    <property type="entry name" value="intein_Cterm"/>
    <property type="match status" value="1"/>
</dbReference>
<keyword evidence="2" id="KW-0378">Hydrolase</keyword>
<keyword evidence="3" id="KW-0068">Autocatalytic cleavage</keyword>
<dbReference type="InterPro" id="IPR036844">
    <property type="entry name" value="Hint_dom_sf"/>
</dbReference>
<accession>A0ABZ0Z5S2</accession>
<evidence type="ECO:0000256" key="1">
    <source>
        <dbReference type="ARBA" id="ARBA00022722"/>
    </source>
</evidence>
<dbReference type="EMBL" id="OR769223">
    <property type="protein sequence ID" value="WQJ53445.1"/>
    <property type="molecule type" value="Genomic_DNA"/>
</dbReference>
<dbReference type="Gene3D" id="2.170.16.10">
    <property type="entry name" value="Hedgehog/Intein (Hint) domain"/>
    <property type="match status" value="1"/>
</dbReference>
<keyword evidence="7" id="KW-1185">Reference proteome</keyword>
<keyword evidence="1" id="KW-0540">Nuclease</keyword>
<protein>
    <submittedName>
        <fullName evidence="6">DNA polymerase</fullName>
    </submittedName>
</protein>
<evidence type="ECO:0000256" key="3">
    <source>
        <dbReference type="ARBA" id="ARBA00022813"/>
    </source>
</evidence>
<keyword evidence="4" id="KW-0651">Protein splicing</keyword>
<proteinExistence type="predicted"/>
<feature type="domain" description="Hint" evidence="5">
    <location>
        <begin position="3"/>
        <end position="48"/>
    </location>
</feature>
<dbReference type="Gene3D" id="3.40.1820.10">
    <property type="entry name" value="DnaQ-like 3'-5' exonuclease"/>
    <property type="match status" value="1"/>
</dbReference>
<evidence type="ECO:0000256" key="4">
    <source>
        <dbReference type="ARBA" id="ARBA00023000"/>
    </source>
</evidence>
<reference evidence="6 7" key="1">
    <citation type="submission" date="2023-11" db="EMBL/GenBank/DDBJ databases">
        <authorList>
            <person name="Cook R."/>
            <person name="Crisci M."/>
            <person name="Pye H."/>
            <person name="Adriaenssens E."/>
            <person name="Santini J."/>
        </authorList>
    </citation>
    <scope>NUCLEOTIDE SEQUENCE [LARGE SCALE GENOMIC DNA]</scope>
    <source>
        <strain evidence="6">Lak_Megaphage_Sonny</strain>
    </source>
</reference>
<dbReference type="InterPro" id="IPR006142">
    <property type="entry name" value="INTEIN"/>
</dbReference>
<dbReference type="Gene3D" id="1.20.1280.300">
    <property type="match status" value="1"/>
</dbReference>
<evidence type="ECO:0000256" key="2">
    <source>
        <dbReference type="ARBA" id="ARBA00022801"/>
    </source>
</evidence>
<dbReference type="InterPro" id="IPR043502">
    <property type="entry name" value="DNA/RNA_pol_sf"/>
</dbReference>
<sequence>MQIQLSEIESVEKLEDFNDEYVYDIEVDGLHNFFGNDILLHNSIYVEFGRIVNQMDITDISEATRFVVDLWNYGCGPYMEEKYEEYAKKFNCDKNLQSLELEKIADTALMVAKKHYAMSECFLEPDIYVTPGEHVLYKGLELIQGSCPPYARECQDDFLKYILAWYSTHNYAPSFDDVYNKIKKYKEDFIKQKPDNICKAQSIGDYEKFILDDKNNITVGLHCPIHVKAAGIANYILNRPENKEYKMKYNKIKTRDKVRFYKTTNPMFPVFAFQPNKFPLEYALPIDYNEQFEDLILGPINKIMEIIGYQKLPADLCYSTALF</sequence>
<evidence type="ECO:0000313" key="7">
    <source>
        <dbReference type="Proteomes" id="UP001358193"/>
    </source>
</evidence>
<dbReference type="CDD" id="cd00081">
    <property type="entry name" value="Hint"/>
    <property type="match status" value="1"/>
</dbReference>
<name>A0ABZ0Z5S2_9CAUD</name>
<dbReference type="InterPro" id="IPR030934">
    <property type="entry name" value="Intein_C"/>
</dbReference>
<organism evidence="6 7">
    <name type="scientific">phage Lak_Megaphage_Sonny</name>
    <dbReference type="NCBI Taxonomy" id="3109229"/>
    <lineage>
        <taxon>Viruses</taxon>
        <taxon>Duplodnaviria</taxon>
        <taxon>Heunggongvirae</taxon>
        <taxon>Uroviricota</taxon>
        <taxon>Caudoviricetes</taxon>
        <taxon>Caudoviricetes code 15 clade</taxon>
    </lineage>
</organism>
<dbReference type="Proteomes" id="UP001358193">
    <property type="component" value="Segment"/>
</dbReference>
<dbReference type="Gene3D" id="3.90.1600.10">
    <property type="entry name" value="Palm domain of DNA polymerase"/>
    <property type="match status" value="1"/>
</dbReference>
<dbReference type="PROSITE" id="PS50818">
    <property type="entry name" value="INTEIN_C_TER"/>
    <property type="match status" value="1"/>
</dbReference>
<dbReference type="InterPro" id="IPR003586">
    <property type="entry name" value="Hint_dom_C"/>
</dbReference>